<dbReference type="Proteomes" id="UP000198552">
    <property type="component" value="Unassembled WGS sequence"/>
</dbReference>
<dbReference type="AlphaFoldDB" id="A0A1G9QMS1"/>
<organism evidence="1 2">
    <name type="scientific">Oryzisolibacter propanilivorax</name>
    <dbReference type="NCBI Taxonomy" id="1527607"/>
    <lineage>
        <taxon>Bacteria</taxon>
        <taxon>Pseudomonadati</taxon>
        <taxon>Pseudomonadota</taxon>
        <taxon>Betaproteobacteria</taxon>
        <taxon>Burkholderiales</taxon>
        <taxon>Comamonadaceae</taxon>
        <taxon>Oryzisolibacter</taxon>
    </lineage>
</organism>
<gene>
    <name evidence="1" type="ORF">SAMN05428957_102411</name>
</gene>
<sequence>MRAELGHGALERTKVVDHGLVDEDVAVGQEQDALPGAALPQPPDDLERGVGLARAGGHDQQHALLALGDGLHGAVDGVELVVTRCLAGRVVAGGDLLLGRRPAFPGAVAGPQLRGRGQLVGTERALQHAIGQRGIAEDEACAIAGKAKRHVQQFGIAQRLRHSGARGMAGILGLQHGQGQVGLVQQHIVGTQDGGPVALCLLATHHHAAGAQRVFAQDVLLHAPAGALQRGRDEAVADVGFAELADTGGHRAPPWCCVLGKPTQRQRLVLRCGFACLVLEGEA</sequence>
<dbReference type="EMBL" id="FNHP01000002">
    <property type="protein sequence ID" value="SDM11847.1"/>
    <property type="molecule type" value="Genomic_DNA"/>
</dbReference>
<evidence type="ECO:0000313" key="1">
    <source>
        <dbReference type="EMBL" id="SDM11847.1"/>
    </source>
</evidence>
<keyword evidence="2" id="KW-1185">Reference proteome</keyword>
<proteinExistence type="predicted"/>
<accession>A0A1G9QMS1</accession>
<evidence type="ECO:0000313" key="2">
    <source>
        <dbReference type="Proteomes" id="UP000198552"/>
    </source>
</evidence>
<reference evidence="2" key="1">
    <citation type="submission" date="2016-10" db="EMBL/GenBank/DDBJ databases">
        <authorList>
            <person name="Varghese N."/>
            <person name="Submissions S."/>
        </authorList>
    </citation>
    <scope>NUCLEOTIDE SEQUENCE [LARGE SCALE GENOMIC DNA]</scope>
    <source>
        <strain evidence="2">EPL6</strain>
    </source>
</reference>
<dbReference type="STRING" id="1527607.SAMN05428957_102411"/>
<name>A0A1G9QMS1_9BURK</name>
<protein>
    <submittedName>
        <fullName evidence="1">Uncharacterized protein</fullName>
    </submittedName>
</protein>